<feature type="transmembrane region" description="Helical" evidence="1">
    <location>
        <begin position="72"/>
        <end position="91"/>
    </location>
</feature>
<gene>
    <name evidence="2" type="ORF">KQ878_02230</name>
</gene>
<keyword evidence="1" id="KW-1133">Transmembrane helix</keyword>
<keyword evidence="1" id="KW-0812">Transmembrane</keyword>
<dbReference type="EMBL" id="JAHMHK010000003">
    <property type="protein sequence ID" value="MBU4693690.1"/>
    <property type="molecule type" value="Genomic_DNA"/>
</dbReference>
<keyword evidence="3" id="KW-1185">Reference proteome</keyword>
<accession>A0ABS6DRQ7</accession>
<organism evidence="2 3">
    <name type="scientific">Mycoplasma zalophidermidis</name>
    <dbReference type="NCBI Taxonomy" id="398174"/>
    <lineage>
        <taxon>Bacteria</taxon>
        <taxon>Bacillati</taxon>
        <taxon>Mycoplasmatota</taxon>
        <taxon>Mollicutes</taxon>
        <taxon>Mycoplasmataceae</taxon>
        <taxon>Mycoplasma</taxon>
    </lineage>
</organism>
<evidence type="ECO:0000313" key="3">
    <source>
        <dbReference type="Proteomes" id="UP000812267"/>
    </source>
</evidence>
<keyword evidence="1" id="KW-0472">Membrane</keyword>
<sequence>MKHKKFFDSKFFRFLKYFFSLVIVPFICFVLVGIVGTVLISRDKAIKGWFKGERDVWGDIVNFYVLENKYRLYGLVLILVVSFICLVVLNYKDWLKNISRSQANDNSPFLYNQESGEGNLKKFKKEFANNNESGFVIGILKNTAIWLITLTLIWFY</sequence>
<dbReference type="RefSeq" id="WP_216567854.1">
    <property type="nucleotide sequence ID" value="NZ_JAHMHK010000003.1"/>
</dbReference>
<evidence type="ECO:0000256" key="1">
    <source>
        <dbReference type="SAM" id="Phobius"/>
    </source>
</evidence>
<feature type="transmembrane region" description="Helical" evidence="1">
    <location>
        <begin position="134"/>
        <end position="155"/>
    </location>
</feature>
<proteinExistence type="predicted"/>
<reference evidence="2" key="1">
    <citation type="submission" date="2021-06" db="EMBL/GenBank/DDBJ databases">
        <title>Novel Mycoplasma species detected in California sea lions (Zalophus californianus) from the USA.</title>
        <authorList>
            <person name="Volokhov D.V."/>
            <person name="Furtak V.A."/>
            <person name="Zagorodnyaya T.A."/>
        </authorList>
    </citation>
    <scope>NUCLEOTIDE SEQUENCE [LARGE SCALE GENOMIC DNA]</scope>
    <source>
        <strain evidence="2">CSL 4779</strain>
    </source>
</reference>
<evidence type="ECO:0000313" key="2">
    <source>
        <dbReference type="EMBL" id="MBU4693690.1"/>
    </source>
</evidence>
<comment type="caution">
    <text evidence="2">The sequence shown here is derived from an EMBL/GenBank/DDBJ whole genome shotgun (WGS) entry which is preliminary data.</text>
</comment>
<name>A0ABS6DRQ7_9MOLU</name>
<dbReference type="Proteomes" id="UP000812267">
    <property type="component" value="Unassembled WGS sequence"/>
</dbReference>
<feature type="transmembrane region" description="Helical" evidence="1">
    <location>
        <begin position="21"/>
        <end position="40"/>
    </location>
</feature>
<protein>
    <submittedName>
        <fullName evidence="2">Uncharacterized protein</fullName>
    </submittedName>
</protein>